<proteinExistence type="predicted"/>
<dbReference type="InterPro" id="IPR018060">
    <property type="entry name" value="HTH_AraC"/>
</dbReference>
<keyword evidence="3" id="KW-1185">Reference proteome</keyword>
<accession>A0ABV1UG64</accession>
<protein>
    <recommendedName>
        <fullName evidence="1">HTH araC/xylS-type domain-containing protein</fullName>
    </recommendedName>
</protein>
<gene>
    <name evidence="2" type="ORF">ABT272_31605</name>
</gene>
<evidence type="ECO:0000313" key="2">
    <source>
        <dbReference type="EMBL" id="MER6432231.1"/>
    </source>
</evidence>
<reference evidence="2 3" key="1">
    <citation type="submission" date="2024-06" db="EMBL/GenBank/DDBJ databases">
        <title>The Natural Products Discovery Center: Release of the First 8490 Sequenced Strains for Exploring Actinobacteria Biosynthetic Diversity.</title>
        <authorList>
            <person name="Kalkreuter E."/>
            <person name="Kautsar S.A."/>
            <person name="Yang D."/>
            <person name="Bader C.D."/>
            <person name="Teijaro C.N."/>
            <person name="Fluegel L."/>
            <person name="Davis C.M."/>
            <person name="Simpson J.R."/>
            <person name="Lauterbach L."/>
            <person name="Steele A.D."/>
            <person name="Gui C."/>
            <person name="Meng S."/>
            <person name="Li G."/>
            <person name="Viehrig K."/>
            <person name="Ye F."/>
            <person name="Su P."/>
            <person name="Kiefer A.F."/>
            <person name="Nichols A."/>
            <person name="Cepeda A.J."/>
            <person name="Yan W."/>
            <person name="Fan B."/>
            <person name="Jiang Y."/>
            <person name="Adhikari A."/>
            <person name="Zheng C.-J."/>
            <person name="Schuster L."/>
            <person name="Cowan T.M."/>
            <person name="Smanski M.J."/>
            <person name="Chevrette M.G."/>
            <person name="De Carvalho L.P.S."/>
            <person name="Shen B."/>
        </authorList>
    </citation>
    <scope>NUCLEOTIDE SEQUENCE [LARGE SCALE GENOMIC DNA]</scope>
    <source>
        <strain evidence="2 3">NPDC001166</strain>
    </source>
</reference>
<organism evidence="2 3">
    <name type="scientific">Streptomyces sp. 900105245</name>
    <dbReference type="NCBI Taxonomy" id="3154379"/>
    <lineage>
        <taxon>Bacteria</taxon>
        <taxon>Bacillati</taxon>
        <taxon>Actinomycetota</taxon>
        <taxon>Actinomycetes</taxon>
        <taxon>Kitasatosporales</taxon>
        <taxon>Streptomycetaceae</taxon>
        <taxon>Streptomyces</taxon>
    </lineage>
</organism>
<evidence type="ECO:0000259" key="1">
    <source>
        <dbReference type="PROSITE" id="PS01124"/>
    </source>
</evidence>
<name>A0ABV1UG64_9ACTN</name>
<evidence type="ECO:0000313" key="3">
    <source>
        <dbReference type="Proteomes" id="UP001470023"/>
    </source>
</evidence>
<comment type="caution">
    <text evidence="2">The sequence shown here is derived from an EMBL/GenBank/DDBJ whole genome shotgun (WGS) entry which is preliminary data.</text>
</comment>
<sequence length="51" mass="5833">MKPAIPLFIRDGELRRHITRHVTAPLTVADLARHAHVSERRPPRLFEAEPG</sequence>
<dbReference type="EMBL" id="JBEPAZ010000038">
    <property type="protein sequence ID" value="MER6432231.1"/>
    <property type="molecule type" value="Genomic_DNA"/>
</dbReference>
<dbReference type="PROSITE" id="PS01124">
    <property type="entry name" value="HTH_ARAC_FAMILY_2"/>
    <property type="match status" value="1"/>
</dbReference>
<feature type="domain" description="HTH araC/xylS-type" evidence="1">
    <location>
        <begin position="12"/>
        <end position="51"/>
    </location>
</feature>
<dbReference type="Proteomes" id="UP001470023">
    <property type="component" value="Unassembled WGS sequence"/>
</dbReference>
<dbReference type="RefSeq" id="WP_352065029.1">
    <property type="nucleotide sequence ID" value="NZ_JBEPAZ010000038.1"/>
</dbReference>